<organism evidence="1 2">
    <name type="scientific">Blepharisma stoltei</name>
    <dbReference type="NCBI Taxonomy" id="1481888"/>
    <lineage>
        <taxon>Eukaryota</taxon>
        <taxon>Sar</taxon>
        <taxon>Alveolata</taxon>
        <taxon>Ciliophora</taxon>
        <taxon>Postciliodesmatophora</taxon>
        <taxon>Heterotrichea</taxon>
        <taxon>Heterotrichida</taxon>
        <taxon>Blepharismidae</taxon>
        <taxon>Blepharisma</taxon>
    </lineage>
</organism>
<proteinExistence type="predicted"/>
<dbReference type="EMBL" id="CAJZBQ010000011">
    <property type="protein sequence ID" value="CAG9313695.1"/>
    <property type="molecule type" value="Genomic_DNA"/>
</dbReference>
<gene>
    <name evidence="1" type="ORF">BSTOLATCC_MIC9500</name>
</gene>
<evidence type="ECO:0000313" key="1">
    <source>
        <dbReference type="EMBL" id="CAG9313695.1"/>
    </source>
</evidence>
<sequence>MGCNISQKLSKGKRSPEEVDTSFHGIYVNTIITSTVKFIINQQESGKFSYDVKGTAYKIVVKDVISPDQSLVFK</sequence>
<protein>
    <submittedName>
        <fullName evidence="1">Uncharacterized protein</fullName>
    </submittedName>
</protein>
<evidence type="ECO:0000313" key="2">
    <source>
        <dbReference type="Proteomes" id="UP001162131"/>
    </source>
</evidence>
<dbReference type="Proteomes" id="UP001162131">
    <property type="component" value="Unassembled WGS sequence"/>
</dbReference>
<comment type="caution">
    <text evidence="1">The sequence shown here is derived from an EMBL/GenBank/DDBJ whole genome shotgun (WGS) entry which is preliminary data.</text>
</comment>
<accession>A0AAU9IR59</accession>
<name>A0AAU9IR59_9CILI</name>
<keyword evidence="2" id="KW-1185">Reference proteome</keyword>
<reference evidence="1" key="1">
    <citation type="submission" date="2021-09" db="EMBL/GenBank/DDBJ databases">
        <authorList>
            <consortium name="AG Swart"/>
            <person name="Singh M."/>
            <person name="Singh A."/>
            <person name="Seah K."/>
            <person name="Emmerich C."/>
        </authorList>
    </citation>
    <scope>NUCLEOTIDE SEQUENCE</scope>
    <source>
        <strain evidence="1">ATCC30299</strain>
    </source>
</reference>
<dbReference type="AlphaFoldDB" id="A0AAU9IR59"/>